<keyword evidence="3 6" id="KW-0326">Glycosidase</keyword>
<dbReference type="Gene3D" id="2.115.10.20">
    <property type="entry name" value="Glycosyl hydrolase domain, family 43"/>
    <property type="match status" value="1"/>
</dbReference>
<gene>
    <name evidence="9" type="ORF">B0I27_10835</name>
</gene>
<dbReference type="InterPro" id="IPR006710">
    <property type="entry name" value="Glyco_hydro_43"/>
</dbReference>
<comment type="caution">
    <text evidence="9">The sequence shown here is derived from an EMBL/GenBank/DDBJ whole genome shotgun (WGS) entry which is preliminary data.</text>
</comment>
<dbReference type="Pfam" id="PF17851">
    <property type="entry name" value="GH43_C2"/>
    <property type="match status" value="1"/>
</dbReference>
<dbReference type="InterPro" id="IPR041542">
    <property type="entry name" value="GH43_C2"/>
</dbReference>
<dbReference type="Pfam" id="PF04616">
    <property type="entry name" value="Glyco_hydro_43"/>
    <property type="match status" value="1"/>
</dbReference>
<organism evidence="9 10">
    <name type="scientific">Arcticibacter pallidicorallinus</name>
    <dbReference type="NCBI Taxonomy" id="1259464"/>
    <lineage>
        <taxon>Bacteria</taxon>
        <taxon>Pseudomonadati</taxon>
        <taxon>Bacteroidota</taxon>
        <taxon>Sphingobacteriia</taxon>
        <taxon>Sphingobacteriales</taxon>
        <taxon>Sphingobacteriaceae</taxon>
        <taxon>Arcticibacter</taxon>
    </lineage>
</organism>
<dbReference type="GO" id="GO:0004553">
    <property type="term" value="F:hydrolase activity, hydrolyzing O-glycosyl compounds"/>
    <property type="evidence" value="ECO:0007669"/>
    <property type="project" value="InterPro"/>
</dbReference>
<evidence type="ECO:0000259" key="8">
    <source>
        <dbReference type="Pfam" id="PF17851"/>
    </source>
</evidence>
<dbReference type="Proteomes" id="UP000238034">
    <property type="component" value="Unassembled WGS sequence"/>
</dbReference>
<evidence type="ECO:0000256" key="1">
    <source>
        <dbReference type="ARBA" id="ARBA00009865"/>
    </source>
</evidence>
<dbReference type="RefSeq" id="WP_106294092.1">
    <property type="nucleotide sequence ID" value="NZ_PVTH01000008.1"/>
</dbReference>
<sequence length="560" mass="63610">MNRFSSLLLISFMSLFYQGFAQMTLPNPILAGFYPDPAICKVGPDYYIVNSTFSYFPGIPVLHSQDLKNWRQIGNVISRPSQMDFMGETVSRGLFAPSISYHEGLFYVTCTDIDNGGNFVVTAKNPAGPWSDPVWIKEVHGIDPSLYFEGDKAYIIYNSNPPENKSLYPGHRTLRMFEFDRVNMKVVGEETLLVNGGVDISTKPVWIEGPHIYKRDGWYYLMAAEGGTAINHSEVILRSKNVRGPYIPYEKNPILTQRHLDPNRKNPITSTGHADIVEGPDGKDYAIFIAVRPYEGDYYNTGRETFIAPVRWIDGWPVINPDHEEVLYNYPVSWKEVKHPGALPMNGNFKYTLDFKDSLHSQFLFLRTLDTSWYSLKERKDYLTMKLLPETVMGTGNPAFIGKRQQHLTAEAATELHFKATAEHEKAGMLIFQNETHFYYICKSISGGKPVVQLFKADRATKSMVLVKQEVLAKSKGPLYLKISTNKDKCSFWFATKTTKWNLLQGDLDGKYLSTLQAGGFVGSLFAMYATSEGETSENKAAFRWFGYRGDDETFRADYK</sequence>
<feature type="active site" description="Proton donor" evidence="4">
    <location>
        <position position="208"/>
    </location>
</feature>
<evidence type="ECO:0000256" key="4">
    <source>
        <dbReference type="PIRSR" id="PIRSR606710-1"/>
    </source>
</evidence>
<keyword evidence="10" id="KW-1185">Reference proteome</keyword>
<dbReference type="AlphaFoldDB" id="A0A2T0TYW5"/>
<evidence type="ECO:0000256" key="6">
    <source>
        <dbReference type="RuleBase" id="RU361187"/>
    </source>
</evidence>
<evidence type="ECO:0000256" key="2">
    <source>
        <dbReference type="ARBA" id="ARBA00022801"/>
    </source>
</evidence>
<dbReference type="CDD" id="cd18617">
    <property type="entry name" value="GH43_XynB-like"/>
    <property type="match status" value="1"/>
</dbReference>
<feature type="signal peptide" evidence="7">
    <location>
        <begin position="1"/>
        <end position="21"/>
    </location>
</feature>
<dbReference type="PANTHER" id="PTHR42812:SF12">
    <property type="entry name" value="BETA-XYLOSIDASE-RELATED"/>
    <property type="match status" value="1"/>
</dbReference>
<dbReference type="GO" id="GO:0005975">
    <property type="term" value="P:carbohydrate metabolic process"/>
    <property type="evidence" value="ECO:0007669"/>
    <property type="project" value="InterPro"/>
</dbReference>
<dbReference type="SUPFAM" id="SSF75005">
    <property type="entry name" value="Arabinanase/levansucrase/invertase"/>
    <property type="match status" value="1"/>
</dbReference>
<protein>
    <submittedName>
        <fullName evidence="9">Alpha-N-arabinofuranosidase</fullName>
    </submittedName>
</protein>
<dbReference type="InterPro" id="IPR013320">
    <property type="entry name" value="ConA-like_dom_sf"/>
</dbReference>
<feature type="active site" description="Proton acceptor" evidence="4">
    <location>
        <position position="36"/>
    </location>
</feature>
<keyword evidence="2 6" id="KW-0378">Hydrolase</keyword>
<dbReference type="InterPro" id="IPR051795">
    <property type="entry name" value="Glycosyl_Hydrlase_43"/>
</dbReference>
<evidence type="ECO:0000256" key="7">
    <source>
        <dbReference type="SAM" id="SignalP"/>
    </source>
</evidence>
<evidence type="ECO:0000256" key="5">
    <source>
        <dbReference type="PIRSR" id="PIRSR606710-2"/>
    </source>
</evidence>
<evidence type="ECO:0000256" key="3">
    <source>
        <dbReference type="ARBA" id="ARBA00023295"/>
    </source>
</evidence>
<dbReference type="EMBL" id="PVTH01000008">
    <property type="protein sequence ID" value="PRY50830.1"/>
    <property type="molecule type" value="Genomic_DNA"/>
</dbReference>
<name>A0A2T0TYW5_9SPHI</name>
<proteinExistence type="inferred from homology"/>
<dbReference type="OrthoDB" id="9801455at2"/>
<keyword evidence="7" id="KW-0732">Signal</keyword>
<comment type="similarity">
    <text evidence="1 6">Belongs to the glycosyl hydrolase 43 family.</text>
</comment>
<feature type="site" description="Important for catalytic activity, responsible for pKa modulation of the active site Glu and correct orientation of both the proton donor and substrate" evidence="5">
    <location>
        <position position="143"/>
    </location>
</feature>
<dbReference type="SUPFAM" id="SSF49899">
    <property type="entry name" value="Concanavalin A-like lectins/glucanases"/>
    <property type="match status" value="1"/>
</dbReference>
<feature type="chain" id="PRO_5015603821" evidence="7">
    <location>
        <begin position="22"/>
        <end position="560"/>
    </location>
</feature>
<evidence type="ECO:0000313" key="10">
    <source>
        <dbReference type="Proteomes" id="UP000238034"/>
    </source>
</evidence>
<accession>A0A2T0TYW5</accession>
<evidence type="ECO:0000313" key="9">
    <source>
        <dbReference type="EMBL" id="PRY50830.1"/>
    </source>
</evidence>
<dbReference type="PANTHER" id="PTHR42812">
    <property type="entry name" value="BETA-XYLOSIDASE"/>
    <property type="match status" value="1"/>
</dbReference>
<dbReference type="Gene3D" id="2.60.120.200">
    <property type="match status" value="1"/>
</dbReference>
<reference evidence="9 10" key="1">
    <citation type="submission" date="2018-03" db="EMBL/GenBank/DDBJ databases">
        <title>Genomic Encyclopedia of Type Strains, Phase III (KMG-III): the genomes of soil and plant-associated and newly described type strains.</title>
        <authorList>
            <person name="Whitman W."/>
        </authorList>
    </citation>
    <scope>NUCLEOTIDE SEQUENCE [LARGE SCALE GENOMIC DNA]</scope>
    <source>
        <strain evidence="9 10">CGMCC 1.9313</strain>
    </source>
</reference>
<dbReference type="InterPro" id="IPR023296">
    <property type="entry name" value="Glyco_hydro_beta-prop_sf"/>
</dbReference>
<feature type="domain" description="Beta-xylosidase C-terminal Concanavalin A-like" evidence="8">
    <location>
        <begin position="355"/>
        <end position="549"/>
    </location>
</feature>